<comment type="similarity">
    <text evidence="1">Belongs to the class-II aminoacyl-tRNA synthetase family.</text>
</comment>
<dbReference type="GO" id="GO:0006426">
    <property type="term" value="P:glycyl-tRNA aminoacylation"/>
    <property type="evidence" value="ECO:0007669"/>
    <property type="project" value="InterPro"/>
</dbReference>
<organism evidence="9">
    <name type="scientific">Campylobacter jejuni</name>
    <dbReference type="NCBI Taxonomy" id="197"/>
    <lineage>
        <taxon>Bacteria</taxon>
        <taxon>Pseudomonadati</taxon>
        <taxon>Campylobacterota</taxon>
        <taxon>Epsilonproteobacteria</taxon>
        <taxon>Campylobacterales</taxon>
        <taxon>Campylobacteraceae</taxon>
        <taxon>Campylobacter</taxon>
    </lineage>
</organism>
<dbReference type="InterPro" id="IPR006194">
    <property type="entry name" value="Gly-tRNA-synth_heterodimer"/>
</dbReference>
<accession>A0A5T2BA28</accession>
<dbReference type="AlphaFoldDB" id="A0A5T2BA28"/>
<keyword evidence="4" id="KW-0547">Nucleotide-binding</keyword>
<comment type="catalytic activity">
    <reaction evidence="8">
        <text>tRNA(Gly) + glycine + ATP = glycyl-tRNA(Gly) + AMP + diphosphate</text>
        <dbReference type="Rhea" id="RHEA:16013"/>
        <dbReference type="Rhea" id="RHEA-COMP:9664"/>
        <dbReference type="Rhea" id="RHEA-COMP:9683"/>
        <dbReference type="ChEBI" id="CHEBI:30616"/>
        <dbReference type="ChEBI" id="CHEBI:33019"/>
        <dbReference type="ChEBI" id="CHEBI:57305"/>
        <dbReference type="ChEBI" id="CHEBI:78442"/>
        <dbReference type="ChEBI" id="CHEBI:78522"/>
        <dbReference type="ChEBI" id="CHEBI:456215"/>
        <dbReference type="EC" id="6.1.1.14"/>
    </reaction>
</comment>
<gene>
    <name evidence="9" type="ORF">DYU61_01720</name>
</gene>
<name>A0A5T2BA28_CAMJU</name>
<dbReference type="EC" id="6.1.1.14" evidence="2"/>
<protein>
    <recommendedName>
        <fullName evidence="2">glycine--tRNA ligase</fullName>
        <ecNumber evidence="2">6.1.1.14</ecNumber>
    </recommendedName>
</protein>
<evidence type="ECO:0000256" key="6">
    <source>
        <dbReference type="ARBA" id="ARBA00022917"/>
    </source>
</evidence>
<evidence type="ECO:0000256" key="3">
    <source>
        <dbReference type="ARBA" id="ARBA00022598"/>
    </source>
</evidence>
<evidence type="ECO:0000256" key="1">
    <source>
        <dbReference type="ARBA" id="ARBA00008226"/>
    </source>
</evidence>
<keyword evidence="7" id="KW-0030">Aminoacyl-tRNA synthetase</keyword>
<comment type="caution">
    <text evidence="9">The sequence shown here is derived from an EMBL/GenBank/DDBJ whole genome shotgun (WGS) entry which is preliminary data.</text>
</comment>
<evidence type="ECO:0000313" key="9">
    <source>
        <dbReference type="EMBL" id="EAL9596530.1"/>
    </source>
</evidence>
<keyword evidence="6" id="KW-0648">Protein biosynthesis</keyword>
<evidence type="ECO:0000256" key="2">
    <source>
        <dbReference type="ARBA" id="ARBA00012829"/>
    </source>
</evidence>
<sequence length="81" mass="9550">ESLFVQEAESKLYKAFQEKTKANSLQEKLENLFALKPFIDEFFNQVMINAEDEKLKNNRQALVYEIYAEFLKIADLKELSL</sequence>
<dbReference type="PANTHER" id="PTHR30075:SF2">
    <property type="entry name" value="GLYCINE--TRNA LIGASE, CHLOROPLASTIC_MITOCHONDRIAL 2"/>
    <property type="match status" value="1"/>
</dbReference>
<keyword evidence="3 9" id="KW-0436">Ligase</keyword>
<evidence type="ECO:0000256" key="7">
    <source>
        <dbReference type="ARBA" id="ARBA00023146"/>
    </source>
</evidence>
<dbReference type="EMBL" id="AACSQJ010000004">
    <property type="protein sequence ID" value="EAL9596530.1"/>
    <property type="molecule type" value="Genomic_DNA"/>
</dbReference>
<evidence type="ECO:0000256" key="8">
    <source>
        <dbReference type="ARBA" id="ARBA00047937"/>
    </source>
</evidence>
<dbReference type="GO" id="GO:0004820">
    <property type="term" value="F:glycine-tRNA ligase activity"/>
    <property type="evidence" value="ECO:0007669"/>
    <property type="project" value="UniProtKB-EC"/>
</dbReference>
<dbReference type="GO" id="GO:0005524">
    <property type="term" value="F:ATP binding"/>
    <property type="evidence" value="ECO:0007669"/>
    <property type="project" value="UniProtKB-KW"/>
</dbReference>
<keyword evidence="5" id="KW-0067">ATP-binding</keyword>
<evidence type="ECO:0000256" key="5">
    <source>
        <dbReference type="ARBA" id="ARBA00022840"/>
    </source>
</evidence>
<proteinExistence type="inferred from homology"/>
<reference evidence="9" key="1">
    <citation type="submission" date="2018-08" db="EMBL/GenBank/DDBJ databases">
        <authorList>
            <consortium name="NARMS: The National Antimicrobial Resistance Monitoring System"/>
        </authorList>
    </citation>
    <scope>NUCLEOTIDE SEQUENCE</scope>
    <source>
        <strain evidence="9">CVM N17C101</strain>
    </source>
</reference>
<dbReference type="GO" id="GO:0005829">
    <property type="term" value="C:cytosol"/>
    <property type="evidence" value="ECO:0007669"/>
    <property type="project" value="TreeGrafter"/>
</dbReference>
<evidence type="ECO:0000256" key="4">
    <source>
        <dbReference type="ARBA" id="ARBA00022741"/>
    </source>
</evidence>
<dbReference type="PANTHER" id="PTHR30075">
    <property type="entry name" value="GLYCYL-TRNA SYNTHETASE"/>
    <property type="match status" value="1"/>
</dbReference>
<feature type="non-terminal residue" evidence="9">
    <location>
        <position position="1"/>
    </location>
</feature>